<keyword evidence="3" id="KW-1185">Reference proteome</keyword>
<dbReference type="AlphaFoldDB" id="A0A941D2I2"/>
<evidence type="ECO:0000313" key="2">
    <source>
        <dbReference type="EMBL" id="MBR7619648.1"/>
    </source>
</evidence>
<dbReference type="RefSeq" id="WP_215339991.1">
    <property type="nucleotide sequence ID" value="NZ_JAGSGD010000001.1"/>
</dbReference>
<evidence type="ECO:0000256" key="1">
    <source>
        <dbReference type="SAM" id="SignalP"/>
    </source>
</evidence>
<reference evidence="2" key="1">
    <citation type="submission" date="2021-04" db="EMBL/GenBank/DDBJ databases">
        <title>Draft genome assembly of strain Phenylobacterium sp. 20VBR1 using MiniION and Illumina platforms.</title>
        <authorList>
            <person name="Thomas F.A."/>
            <person name="Krishnan K.P."/>
            <person name="Sinha R.K."/>
        </authorList>
    </citation>
    <scope>NUCLEOTIDE SEQUENCE</scope>
    <source>
        <strain evidence="2">20VBR1</strain>
    </source>
</reference>
<protein>
    <submittedName>
        <fullName evidence="2">Uncharacterized protein</fullName>
    </submittedName>
</protein>
<evidence type="ECO:0000313" key="3">
    <source>
        <dbReference type="Proteomes" id="UP000622580"/>
    </source>
</evidence>
<comment type="caution">
    <text evidence="2">The sequence shown here is derived from an EMBL/GenBank/DDBJ whole genome shotgun (WGS) entry which is preliminary data.</text>
</comment>
<feature type="signal peptide" evidence="1">
    <location>
        <begin position="1"/>
        <end position="20"/>
    </location>
</feature>
<organism evidence="2 3">
    <name type="scientific">Phenylobacterium glaciei</name>
    <dbReference type="NCBI Taxonomy" id="2803784"/>
    <lineage>
        <taxon>Bacteria</taxon>
        <taxon>Pseudomonadati</taxon>
        <taxon>Pseudomonadota</taxon>
        <taxon>Alphaproteobacteria</taxon>
        <taxon>Caulobacterales</taxon>
        <taxon>Caulobacteraceae</taxon>
        <taxon>Phenylobacterium</taxon>
    </lineage>
</organism>
<name>A0A941D2I2_9CAUL</name>
<sequence length="175" mass="18310">MPLRTLILIGLLAAASPAVAGDAKCIWNQLPLSDRKAYLDSSLDSDDAPDEAAFFNSDHLAKAVEACHVSEAAMGAAGGAFGGYSRQQVAERRLSVQAGVSAEQLDAAWATLDPGLIAQLGKAVKAGADDGSGLKVWESLVARLSPIATDQHALRLGLVSYMSSRATRQANENLY</sequence>
<dbReference type="EMBL" id="JAGSGD010000001">
    <property type="protein sequence ID" value="MBR7619648.1"/>
    <property type="molecule type" value="Genomic_DNA"/>
</dbReference>
<feature type="chain" id="PRO_5037130050" evidence="1">
    <location>
        <begin position="21"/>
        <end position="175"/>
    </location>
</feature>
<dbReference type="Proteomes" id="UP000622580">
    <property type="component" value="Unassembled WGS sequence"/>
</dbReference>
<keyword evidence="1" id="KW-0732">Signal</keyword>
<accession>A0A941D2I2</accession>
<proteinExistence type="predicted"/>
<gene>
    <name evidence="2" type="ORF">JKL49_09635</name>
</gene>